<organism evidence="1 2">
    <name type="scientific">Bacillus cereus</name>
    <dbReference type="NCBI Taxonomy" id="1396"/>
    <lineage>
        <taxon>Bacteria</taxon>
        <taxon>Bacillati</taxon>
        <taxon>Bacillota</taxon>
        <taxon>Bacilli</taxon>
        <taxon>Bacillales</taxon>
        <taxon>Bacillaceae</taxon>
        <taxon>Bacillus</taxon>
        <taxon>Bacillus cereus group</taxon>
    </lineage>
</organism>
<dbReference type="RefSeq" id="WP_151527389.1">
    <property type="nucleotide sequence ID" value="NZ_WBPA01000015.1"/>
</dbReference>
<dbReference type="Proteomes" id="UP000461739">
    <property type="component" value="Unassembled WGS sequence"/>
</dbReference>
<evidence type="ECO:0000313" key="1">
    <source>
        <dbReference type="EMBL" id="KAB2449439.1"/>
    </source>
</evidence>
<accession>A0AAN5XNZ7</accession>
<proteinExistence type="predicted"/>
<reference evidence="1 2" key="1">
    <citation type="submission" date="2019-10" db="EMBL/GenBank/DDBJ databases">
        <title>Bacillus from the desert of Cuatro Cinegas, Coahuila.</title>
        <authorList>
            <person name="Olmedo-Alvarez G."/>
            <person name="Saldana S."/>
            <person name="Barcelo D."/>
        </authorList>
    </citation>
    <scope>NUCLEOTIDE SEQUENCE [LARGE SCALE GENOMIC DNA]</scope>
    <source>
        <strain evidence="1 2">CH316_11T</strain>
    </source>
</reference>
<comment type="caution">
    <text evidence="1">The sequence shown here is derived from an EMBL/GenBank/DDBJ whole genome shotgun (WGS) entry which is preliminary data.</text>
</comment>
<name>A0AAN5XNZ7_BACCE</name>
<protein>
    <submittedName>
        <fullName evidence="1">Uncharacterized protein</fullName>
    </submittedName>
</protein>
<dbReference type="AlphaFoldDB" id="A0AAN5XNZ7"/>
<evidence type="ECO:0000313" key="2">
    <source>
        <dbReference type="Proteomes" id="UP000461739"/>
    </source>
</evidence>
<gene>
    <name evidence="1" type="ORF">F8165_15160</name>
</gene>
<dbReference type="EMBL" id="WBPI01000009">
    <property type="protein sequence ID" value="KAB2449439.1"/>
    <property type="molecule type" value="Genomic_DNA"/>
</dbReference>
<sequence length="143" mass="16637">MSFLFSMKGGYIGYENYKKVAVIMVPIDLAEVLKFIRKESFSVKELLNQNFQLESIVAAEDYMRPELFENHTNLGEITGTRIINLSNFENVEDKKVAFEILEFYIHQNCIVIYSIIDGRLKKLNNHQALELLERVKISKNLIC</sequence>